<accession>A0A4P9YCR9</accession>
<evidence type="ECO:0000313" key="2">
    <source>
        <dbReference type="Proteomes" id="UP000281549"/>
    </source>
</evidence>
<evidence type="ECO:0000313" key="1">
    <source>
        <dbReference type="EMBL" id="RKP17086.1"/>
    </source>
</evidence>
<dbReference type="Proteomes" id="UP000281549">
    <property type="component" value="Unassembled WGS sequence"/>
</dbReference>
<reference evidence="2" key="1">
    <citation type="journal article" date="2018" name="Nat. Microbiol.">
        <title>Leveraging single-cell genomics to expand the fungal tree of life.</title>
        <authorList>
            <person name="Ahrendt S.R."/>
            <person name="Quandt C.A."/>
            <person name="Ciobanu D."/>
            <person name="Clum A."/>
            <person name="Salamov A."/>
            <person name="Andreopoulos B."/>
            <person name="Cheng J.F."/>
            <person name="Woyke T."/>
            <person name="Pelin A."/>
            <person name="Henrissat B."/>
            <person name="Reynolds N.K."/>
            <person name="Benny G.L."/>
            <person name="Smith M.E."/>
            <person name="James T.Y."/>
            <person name="Grigoriev I.V."/>
        </authorList>
    </citation>
    <scope>NUCLEOTIDE SEQUENCE [LARGE SCALE GENOMIC DNA]</scope>
    <source>
        <strain evidence="2">CSF55</strain>
    </source>
</reference>
<protein>
    <recommendedName>
        <fullName evidence="3">GAG-pre-integrase domain-containing protein</fullName>
    </recommendedName>
</protein>
<gene>
    <name evidence="1" type="ORF">ROZALSC1DRAFT_9148</name>
</gene>
<feature type="non-terminal residue" evidence="1">
    <location>
        <position position="1"/>
    </location>
</feature>
<feature type="non-terminal residue" evidence="1">
    <location>
        <position position="89"/>
    </location>
</feature>
<evidence type="ECO:0008006" key="3">
    <source>
        <dbReference type="Google" id="ProtNLM"/>
    </source>
</evidence>
<sequence>HRGFNHHNYADLNKIELHDMVHGRPSIISILKEPSCKTCIVSKHKRLPFPTSNRSTSETGELILHDFCVPLPESQSGYKYYAIFIDHFS</sequence>
<proteinExistence type="predicted"/>
<name>A0A4P9YCR9_ROZAC</name>
<dbReference type="AlphaFoldDB" id="A0A4P9YCR9"/>
<organism evidence="1 2">
    <name type="scientific">Rozella allomycis (strain CSF55)</name>
    <dbReference type="NCBI Taxonomy" id="988480"/>
    <lineage>
        <taxon>Eukaryota</taxon>
        <taxon>Fungi</taxon>
        <taxon>Fungi incertae sedis</taxon>
        <taxon>Cryptomycota</taxon>
        <taxon>Cryptomycota incertae sedis</taxon>
        <taxon>Rozella</taxon>
    </lineage>
</organism>
<dbReference type="EMBL" id="ML006038">
    <property type="protein sequence ID" value="RKP17086.1"/>
    <property type="molecule type" value="Genomic_DNA"/>
</dbReference>